<reference evidence="2" key="1">
    <citation type="submission" date="2014-02" db="EMBL/GenBank/DDBJ databases">
        <authorList>
            <person name="Zhao D."/>
            <person name="Dong X."/>
            <person name="Li Y."/>
            <person name="Lv L."/>
            <person name="Zhao D."/>
            <person name="Gao Y."/>
            <person name="Wang Y."/>
            <person name="Li Y."/>
        </authorList>
    </citation>
    <scope>NUCLEOTIDE SEQUENCE</scope>
    <source>
        <strain evidence="2">CGMCC 7049</strain>
    </source>
</reference>
<dbReference type="EMBL" id="CP157400">
    <property type="protein sequence ID" value="XBS07575.1"/>
    <property type="molecule type" value="Genomic_DNA"/>
</dbReference>
<reference evidence="2" key="2">
    <citation type="submission" date="2024-05" db="EMBL/GenBank/DDBJ databases">
        <authorList>
            <person name="Chen H."/>
        </authorList>
    </citation>
    <scope>NUCLEOTIDE SEQUENCE</scope>
    <source>
        <strain evidence="2">CGMCC 7049</strain>
    </source>
</reference>
<keyword evidence="1" id="KW-0812">Transmembrane</keyword>
<evidence type="ECO:0000256" key="1">
    <source>
        <dbReference type="SAM" id="Phobius"/>
    </source>
</evidence>
<dbReference type="AlphaFoldDB" id="A0AAU7NIY3"/>
<evidence type="ECO:0000313" key="2">
    <source>
        <dbReference type="EMBL" id="XBS07575.1"/>
    </source>
</evidence>
<proteinExistence type="predicted"/>
<accession>A0AAU7NIY3</accession>
<keyword evidence="1" id="KW-0472">Membrane</keyword>
<name>A0AAU7NIY3_PEDPE</name>
<feature type="transmembrane region" description="Helical" evidence="1">
    <location>
        <begin position="46"/>
        <end position="79"/>
    </location>
</feature>
<keyword evidence="1" id="KW-1133">Transmembrane helix</keyword>
<sequence>MFGNLLKLLGLSRWYHHEQHADKSNARKASGQSAFSYDDFKGLRKFAFWLFVFSIFLNWGFVGAVSLIAWLAMWVISLLF</sequence>
<protein>
    <submittedName>
        <fullName evidence="2">Uncharacterized protein</fullName>
    </submittedName>
</protein>
<organism evidence="2">
    <name type="scientific">Pediococcus pentosaceus CGMCC 7049</name>
    <dbReference type="NCBI Taxonomy" id="1460385"/>
    <lineage>
        <taxon>Bacteria</taxon>
        <taxon>Bacillati</taxon>
        <taxon>Bacillota</taxon>
        <taxon>Bacilli</taxon>
        <taxon>Lactobacillales</taxon>
        <taxon>Lactobacillaceae</taxon>
        <taxon>Pediococcus</taxon>
    </lineage>
</organism>
<gene>
    <name evidence="2" type="ORF">BB06_04900</name>
</gene>
<dbReference type="RefSeq" id="WP_029257962.1">
    <property type="nucleotide sequence ID" value="NZ_CP157400.1"/>
</dbReference>